<dbReference type="Gene3D" id="3.20.20.220">
    <property type="match status" value="2"/>
</dbReference>
<feature type="domain" description="Proline dehydrogenase" evidence="7">
    <location>
        <begin position="153"/>
        <end position="624"/>
    </location>
</feature>
<dbReference type="Pfam" id="PF01619">
    <property type="entry name" value="Pro_dh"/>
    <property type="match status" value="1"/>
</dbReference>
<feature type="region of interest" description="Disordered" evidence="6">
    <location>
        <begin position="176"/>
        <end position="199"/>
    </location>
</feature>
<dbReference type="InterPro" id="IPR002872">
    <property type="entry name" value="Proline_DH_dom"/>
</dbReference>
<comment type="cofactor">
    <cofactor evidence="5">
        <name>FAD</name>
        <dbReference type="ChEBI" id="CHEBI:57692"/>
    </cofactor>
</comment>
<evidence type="ECO:0000256" key="5">
    <source>
        <dbReference type="RuleBase" id="RU364054"/>
    </source>
</evidence>
<dbReference type="CTD" id="33117"/>
<comment type="catalytic activity">
    <reaction evidence="5">
        <text>L-proline + a quinone = (S)-1-pyrroline-5-carboxylate + a quinol + H(+)</text>
        <dbReference type="Rhea" id="RHEA:23784"/>
        <dbReference type="ChEBI" id="CHEBI:15378"/>
        <dbReference type="ChEBI" id="CHEBI:17388"/>
        <dbReference type="ChEBI" id="CHEBI:24646"/>
        <dbReference type="ChEBI" id="CHEBI:60039"/>
        <dbReference type="ChEBI" id="CHEBI:132124"/>
        <dbReference type="EC" id="1.5.5.2"/>
    </reaction>
</comment>
<dbReference type="RefSeq" id="XP_026271689.1">
    <property type="nucleotide sequence ID" value="XM_026415904.2"/>
</dbReference>
<name>A0A6J1RRH3_FRAOC</name>
<organism evidence="8 9">
    <name type="scientific">Frankliniella occidentalis</name>
    <name type="common">Western flower thrips</name>
    <name type="synonym">Euthrips occidentalis</name>
    <dbReference type="NCBI Taxonomy" id="133901"/>
    <lineage>
        <taxon>Eukaryota</taxon>
        <taxon>Metazoa</taxon>
        <taxon>Ecdysozoa</taxon>
        <taxon>Arthropoda</taxon>
        <taxon>Hexapoda</taxon>
        <taxon>Insecta</taxon>
        <taxon>Pterygota</taxon>
        <taxon>Neoptera</taxon>
        <taxon>Paraneoptera</taxon>
        <taxon>Thysanoptera</taxon>
        <taxon>Terebrantia</taxon>
        <taxon>Thripoidea</taxon>
        <taxon>Thripidae</taxon>
        <taxon>Frankliniella</taxon>
    </lineage>
</organism>
<comment type="function">
    <text evidence="5">Converts proline to delta-1-pyrroline-5-carboxylate.</text>
</comment>
<dbReference type="GO" id="GO:0004657">
    <property type="term" value="F:proline dehydrogenase activity"/>
    <property type="evidence" value="ECO:0007669"/>
    <property type="project" value="UniProtKB-EC"/>
</dbReference>
<dbReference type="GO" id="GO:0010133">
    <property type="term" value="P:L-proline catabolic process to L-glutamate"/>
    <property type="evidence" value="ECO:0007669"/>
    <property type="project" value="TreeGrafter"/>
</dbReference>
<evidence type="ECO:0000313" key="9">
    <source>
        <dbReference type="RefSeq" id="XP_026271689.1"/>
    </source>
</evidence>
<evidence type="ECO:0000256" key="6">
    <source>
        <dbReference type="SAM" id="MobiDB-lite"/>
    </source>
</evidence>
<dbReference type="RefSeq" id="XP_052126519.1">
    <property type="nucleotide sequence ID" value="XM_052270559.1"/>
</dbReference>
<dbReference type="GO" id="GO:0005739">
    <property type="term" value="C:mitochondrion"/>
    <property type="evidence" value="ECO:0007669"/>
    <property type="project" value="TreeGrafter"/>
</dbReference>
<protein>
    <recommendedName>
        <fullName evidence="5">Proline dehydrogenase</fullName>
        <ecNumber evidence="5">1.5.5.2</ecNumber>
    </recommendedName>
</protein>
<dbReference type="EC" id="1.5.5.2" evidence="5"/>
<evidence type="ECO:0000256" key="2">
    <source>
        <dbReference type="ARBA" id="ARBA00005869"/>
    </source>
</evidence>
<evidence type="ECO:0000313" key="12">
    <source>
        <dbReference type="RefSeq" id="XP_052126520.1"/>
    </source>
</evidence>
<dbReference type="SUPFAM" id="SSF51730">
    <property type="entry name" value="FAD-linked oxidoreductase"/>
    <property type="match status" value="1"/>
</dbReference>
<evidence type="ECO:0000256" key="1">
    <source>
        <dbReference type="ARBA" id="ARBA00004739"/>
    </source>
</evidence>
<evidence type="ECO:0000313" key="8">
    <source>
        <dbReference type="Proteomes" id="UP000504606"/>
    </source>
</evidence>
<evidence type="ECO:0000259" key="7">
    <source>
        <dbReference type="Pfam" id="PF01619"/>
    </source>
</evidence>
<dbReference type="PANTHER" id="PTHR13914:SF0">
    <property type="entry name" value="PROLINE DEHYDROGENASE 1, MITOCHONDRIAL"/>
    <property type="match status" value="1"/>
</dbReference>
<dbReference type="InterPro" id="IPR015659">
    <property type="entry name" value="Proline_oxidase"/>
</dbReference>
<dbReference type="AlphaFoldDB" id="A0A6J1RRH3"/>
<evidence type="ECO:0000256" key="3">
    <source>
        <dbReference type="ARBA" id="ARBA00023002"/>
    </source>
</evidence>
<keyword evidence="5" id="KW-0274">FAD</keyword>
<dbReference type="RefSeq" id="XP_052126520.1">
    <property type="nucleotide sequence ID" value="XM_052270560.1"/>
</dbReference>
<proteinExistence type="inferred from homology"/>
<keyword evidence="4 5" id="KW-0642">Proline metabolism</keyword>
<keyword evidence="5" id="KW-0285">Flavoprotein</keyword>
<evidence type="ECO:0000256" key="4">
    <source>
        <dbReference type="ARBA" id="ARBA00023062"/>
    </source>
</evidence>
<reference evidence="9 10" key="1">
    <citation type="submission" date="2025-04" db="UniProtKB">
        <authorList>
            <consortium name="RefSeq"/>
        </authorList>
    </citation>
    <scope>IDENTIFICATION</scope>
    <source>
        <tissue evidence="9 10">Whole organism</tissue>
    </source>
</reference>
<dbReference type="FunFam" id="3.20.20.220:FF:000012">
    <property type="entry name" value="Proline dehydrogenase"/>
    <property type="match status" value="1"/>
</dbReference>
<comment type="similarity">
    <text evidence="2 5">Belongs to the proline oxidase family.</text>
</comment>
<dbReference type="GeneID" id="113201921"/>
<dbReference type="PANTHER" id="PTHR13914">
    <property type="entry name" value="PROLINE OXIDASE"/>
    <property type="match status" value="1"/>
</dbReference>
<dbReference type="InterPro" id="IPR029041">
    <property type="entry name" value="FAD-linked_oxidoreductase-like"/>
</dbReference>
<accession>A0A6J1RRH3</accession>
<evidence type="ECO:0000313" key="10">
    <source>
        <dbReference type="RefSeq" id="XP_052126518.1"/>
    </source>
</evidence>
<sequence length="655" mass="73887">MAFLRLASRWPALSKFGVANPSLHGKSPPLRNGFLPLTTSSAVGKSASAAATTEAFRGGSSQAVGHAPGQRKDVLDSSFDDAHAAYKSKTTWEILRAYIVYTLCSSSYLVENNMKLMKIMKAVMGEKMFTALMKGTFYGHFVAGEDQERIRPTLERLRSFGVKPILDYSVEEDLSQEEAEKREVEAESPMSSVSELGDEKVQGSKAAELGGTMPQFHVDKTFADRRYKVSSARTYFYLNEATCERNLEIFQQSLQAVAGATYGTGLAAVKLTALGRPQLLLQLSEVIMRTRQYMAEITAKTAQANRSSPEDKGNIIGKHISPEQLHQKLQQTCKLSEAPVKKFLQNVTFDQEGLIHLFPWSGIIDENLELSETFLVPDIKSGKMVRLLTQLSSKEEEMFRNMIRRINVLAQTAEDLDVRMMVDAEQTYFQPAISRITLEFMRKYNSKKALIFNTYQCYLKDTFNEVVTDLEQAKRQNFYFGAKLVRGAYLEQERARAAALGYNDPTCPSFEATSESYHTTLTECLRRIKDLKSKGKPNMIGIMVASHNEDTVRYAIEKMKEIGISPEDKVLCFGQLLGMCDYITFPLGQSGYSAYKYIPYGPVNEVLPYLSRRAQENKGILKKIKKEKKLLLRELFFRISRGKFLYTPKGDYTPI</sequence>
<dbReference type="RefSeq" id="XP_052126518.1">
    <property type="nucleotide sequence ID" value="XM_052270558.1"/>
</dbReference>
<gene>
    <name evidence="9 10 11 12" type="primary">LOC113201921</name>
</gene>
<comment type="pathway">
    <text evidence="1">Amino-acid degradation; L-proline degradation into L-glutamate; L-glutamate from L-proline: step 1/2.</text>
</comment>
<evidence type="ECO:0000313" key="11">
    <source>
        <dbReference type="RefSeq" id="XP_052126519.1"/>
    </source>
</evidence>
<keyword evidence="8" id="KW-1185">Reference proteome</keyword>
<dbReference type="Proteomes" id="UP000504606">
    <property type="component" value="Unplaced"/>
</dbReference>
<dbReference type="GO" id="GO:0071949">
    <property type="term" value="F:FAD binding"/>
    <property type="evidence" value="ECO:0007669"/>
    <property type="project" value="TreeGrafter"/>
</dbReference>
<keyword evidence="3 5" id="KW-0560">Oxidoreductase</keyword>